<feature type="non-terminal residue" evidence="1">
    <location>
        <position position="173"/>
    </location>
</feature>
<dbReference type="Proteomes" id="UP000738325">
    <property type="component" value="Unassembled WGS sequence"/>
</dbReference>
<protein>
    <submittedName>
        <fullName evidence="1">Uncharacterized protein</fullName>
    </submittedName>
</protein>
<sequence length="173" mass="20004">PPRRIVGPVGPGQESSSLKLDHWVTHKQDVSEKLMKNRASMMKYHETLQTVHEILLPGVTLRGNGDRFTCGDELDKELKLLDFSVTMECYRRALGKHYLVVVKVKPPTATQKELDDDHIKLPNLMKAPLDQQIAKDMGMWDAIYELRNVGRFQTVADHTRWRSFFRYAQCLLQ</sequence>
<proteinExistence type="predicted"/>
<gene>
    <name evidence="1" type="ORF">BGZ99_010305</name>
</gene>
<dbReference type="AlphaFoldDB" id="A0A9P6R4T6"/>
<organism evidence="1 2">
    <name type="scientific">Dissophora globulifera</name>
    <dbReference type="NCBI Taxonomy" id="979702"/>
    <lineage>
        <taxon>Eukaryota</taxon>
        <taxon>Fungi</taxon>
        <taxon>Fungi incertae sedis</taxon>
        <taxon>Mucoromycota</taxon>
        <taxon>Mortierellomycotina</taxon>
        <taxon>Mortierellomycetes</taxon>
        <taxon>Mortierellales</taxon>
        <taxon>Mortierellaceae</taxon>
        <taxon>Dissophora</taxon>
    </lineage>
</organism>
<evidence type="ECO:0000313" key="1">
    <source>
        <dbReference type="EMBL" id="KAG0311266.1"/>
    </source>
</evidence>
<name>A0A9P6R4T6_9FUNG</name>
<reference evidence="1" key="1">
    <citation type="journal article" date="2020" name="Fungal Divers.">
        <title>Resolving the Mortierellaceae phylogeny through synthesis of multi-gene phylogenetics and phylogenomics.</title>
        <authorList>
            <person name="Vandepol N."/>
            <person name="Liber J."/>
            <person name="Desiro A."/>
            <person name="Na H."/>
            <person name="Kennedy M."/>
            <person name="Barry K."/>
            <person name="Grigoriev I.V."/>
            <person name="Miller A.N."/>
            <person name="O'Donnell K."/>
            <person name="Stajich J.E."/>
            <person name="Bonito G."/>
        </authorList>
    </citation>
    <scope>NUCLEOTIDE SEQUENCE</scope>
    <source>
        <strain evidence="1">REB-010B</strain>
    </source>
</reference>
<evidence type="ECO:0000313" key="2">
    <source>
        <dbReference type="Proteomes" id="UP000738325"/>
    </source>
</evidence>
<keyword evidence="2" id="KW-1185">Reference proteome</keyword>
<dbReference type="EMBL" id="JAAAIP010000950">
    <property type="protein sequence ID" value="KAG0311266.1"/>
    <property type="molecule type" value="Genomic_DNA"/>
</dbReference>
<comment type="caution">
    <text evidence="1">The sequence shown here is derived from an EMBL/GenBank/DDBJ whole genome shotgun (WGS) entry which is preliminary data.</text>
</comment>
<dbReference type="OrthoDB" id="2405998at2759"/>
<accession>A0A9P6R4T6</accession>